<gene>
    <name evidence="1" type="ordered locus">Closa_3844</name>
</gene>
<dbReference type="STRING" id="610130.Closa_3844"/>
<dbReference type="HOGENOM" id="CLU_3214737_0_0_9"/>
<evidence type="ECO:0000313" key="1">
    <source>
        <dbReference type="EMBL" id="ADL06362.1"/>
    </source>
</evidence>
<proteinExistence type="predicted"/>
<sequence>MVHIIEIKLYSNNRMDSGKKQCLLSEIRKAVSDKRNYFVKSADE</sequence>
<dbReference type="RefSeq" id="WP_013274415.1">
    <property type="nucleotide sequence ID" value="NC_014376.1"/>
</dbReference>
<dbReference type="EMBL" id="CP002109">
    <property type="protein sequence ID" value="ADL06362.1"/>
    <property type="molecule type" value="Genomic_DNA"/>
</dbReference>
<reference evidence="1" key="1">
    <citation type="submission" date="2010-07" db="EMBL/GenBank/DDBJ databases">
        <title>Complete sequence of Clostridium saccharolyticum WM1.</title>
        <authorList>
            <consortium name="US DOE Joint Genome Institute"/>
            <person name="Lucas S."/>
            <person name="Copeland A."/>
            <person name="Lapidus A."/>
            <person name="Cheng J.-F."/>
            <person name="Bruce D."/>
            <person name="Goodwin L."/>
            <person name="Pitluck S."/>
            <person name="Chertkov O."/>
            <person name="Detter J.C."/>
            <person name="Han C."/>
            <person name="Tapia R."/>
            <person name="Land M."/>
            <person name="Hauser L."/>
            <person name="Chang Y.-J."/>
            <person name="Jeffries C."/>
            <person name="Kyrpides N."/>
            <person name="Ivanova N."/>
            <person name="Mikhailova N."/>
            <person name="Mouttaki H."/>
            <person name="Lin L."/>
            <person name="Zhou J."/>
            <person name="Hemme C.L."/>
            <person name="Woyke T."/>
        </authorList>
    </citation>
    <scope>NUCLEOTIDE SEQUENCE [LARGE SCALE GENOMIC DNA]</scope>
    <source>
        <strain evidence="1">WM1</strain>
    </source>
</reference>
<accession>D9R0C9</accession>
<dbReference type="KEGG" id="csh:Closa_3844"/>
<dbReference type="AlphaFoldDB" id="D9R0C9"/>
<organism evidence="1 2">
    <name type="scientific">Lacrimispora saccharolytica (strain ATCC 35040 / DSM 2544 / NRCC 2533 / WM1)</name>
    <name type="common">Clostridium saccharolyticum</name>
    <dbReference type="NCBI Taxonomy" id="610130"/>
    <lineage>
        <taxon>Bacteria</taxon>
        <taxon>Bacillati</taxon>
        <taxon>Bacillota</taxon>
        <taxon>Clostridia</taxon>
        <taxon>Lachnospirales</taxon>
        <taxon>Lachnospiraceae</taxon>
        <taxon>Lacrimispora</taxon>
    </lineage>
</organism>
<name>D9R0C9_LACSW</name>
<keyword evidence="2" id="KW-1185">Reference proteome</keyword>
<protein>
    <submittedName>
        <fullName evidence="1">Uncharacterized protein</fullName>
    </submittedName>
</protein>
<dbReference type="Proteomes" id="UP000001662">
    <property type="component" value="Chromosome"/>
</dbReference>
<evidence type="ECO:0000313" key="2">
    <source>
        <dbReference type="Proteomes" id="UP000001662"/>
    </source>
</evidence>
<dbReference type="PaxDb" id="610130-Closa_3844"/>